<keyword evidence="2" id="KW-1185">Reference proteome</keyword>
<dbReference type="AlphaFoldDB" id="V9W3G2"/>
<dbReference type="HOGENOM" id="CLU_2863552_0_0_9"/>
<dbReference type="PATRIC" id="fig|697284.3.peg.811"/>
<organism evidence="1 2">
    <name type="scientific">Paenibacillus larvae subsp. larvae DSM 25430</name>
    <dbReference type="NCBI Taxonomy" id="697284"/>
    <lineage>
        <taxon>Bacteria</taxon>
        <taxon>Bacillati</taxon>
        <taxon>Bacillota</taxon>
        <taxon>Bacilli</taxon>
        <taxon>Bacillales</taxon>
        <taxon>Paenibacillaceae</taxon>
        <taxon>Paenibacillus</taxon>
    </lineage>
</organism>
<evidence type="ECO:0000313" key="1">
    <source>
        <dbReference type="EMBL" id="AHD04688.1"/>
    </source>
</evidence>
<gene>
    <name evidence="1" type="ORF">ERIC2_c08550</name>
</gene>
<sequence>MLKIRARQIRPNYTRVIEVENAVMITRRTEEAVDGYHATHLVGWLNTEEDLQKLVKKKLIMGLT</sequence>
<accession>V9W3G2</accession>
<dbReference type="KEGG" id="plv:ERIC2_c08550"/>
<dbReference type="Proteomes" id="UP000029431">
    <property type="component" value="Chromosome"/>
</dbReference>
<dbReference type="EMBL" id="CP003355">
    <property type="protein sequence ID" value="AHD04688.1"/>
    <property type="molecule type" value="Genomic_DNA"/>
</dbReference>
<protein>
    <submittedName>
        <fullName evidence="1">Uncharacterized protein</fullName>
    </submittedName>
</protein>
<proteinExistence type="predicted"/>
<name>V9W3G2_9BACL</name>
<evidence type="ECO:0000313" key="2">
    <source>
        <dbReference type="Proteomes" id="UP000029431"/>
    </source>
</evidence>
<dbReference type="RefSeq" id="WP_024093410.1">
    <property type="nucleotide sequence ID" value="NC_023134.1"/>
</dbReference>
<reference evidence="1 2" key="1">
    <citation type="journal article" date="2014" name="PLoS ONE">
        <title>How to Kill the Honey Bee Larva: Genomic Potential and Virulence Mechanisms of Paenibacillus larvae.</title>
        <authorList>
            <person name="Djukic M."/>
            <person name="Brzuszkiewicz E."/>
            <person name="Funfhaus A."/>
            <person name="Voss J."/>
            <person name="Gollnow K."/>
            <person name="Poppinga L."/>
            <person name="Liesegang H."/>
            <person name="Garcia-Gonzalez E."/>
            <person name="Genersch E."/>
            <person name="Daniel R."/>
        </authorList>
    </citation>
    <scope>NUCLEOTIDE SEQUENCE [LARGE SCALE GENOMIC DNA]</scope>
    <source>
        <strain evidence="1 2">DSM 25430</strain>
    </source>
</reference>